<dbReference type="EMBL" id="BARU01030467">
    <property type="protein sequence ID" value="GAH63710.1"/>
    <property type="molecule type" value="Genomic_DNA"/>
</dbReference>
<gene>
    <name evidence="2" type="ORF">S03H2_48332</name>
</gene>
<organism evidence="2">
    <name type="scientific">marine sediment metagenome</name>
    <dbReference type="NCBI Taxonomy" id="412755"/>
    <lineage>
        <taxon>unclassified sequences</taxon>
        <taxon>metagenomes</taxon>
        <taxon>ecological metagenomes</taxon>
    </lineage>
</organism>
<feature type="non-terminal residue" evidence="2">
    <location>
        <position position="135"/>
    </location>
</feature>
<protein>
    <recommendedName>
        <fullName evidence="3">EamA domain-containing protein</fullName>
    </recommendedName>
</protein>
<dbReference type="Gene3D" id="1.10.3730.20">
    <property type="match status" value="1"/>
</dbReference>
<dbReference type="AlphaFoldDB" id="X1I314"/>
<accession>X1I314</accession>
<dbReference type="SUPFAM" id="SSF103481">
    <property type="entry name" value="Multidrug resistance efflux transporter EmrE"/>
    <property type="match status" value="1"/>
</dbReference>
<feature type="transmembrane region" description="Helical" evidence="1">
    <location>
        <begin position="112"/>
        <end position="132"/>
    </location>
</feature>
<comment type="caution">
    <text evidence="2">The sequence shown here is derived from an EMBL/GenBank/DDBJ whole genome shotgun (WGS) entry which is preliminary data.</text>
</comment>
<evidence type="ECO:0000256" key="1">
    <source>
        <dbReference type="SAM" id="Phobius"/>
    </source>
</evidence>
<feature type="transmembrane region" description="Helical" evidence="1">
    <location>
        <begin position="6"/>
        <end position="27"/>
    </location>
</feature>
<name>X1I314_9ZZZZ</name>
<evidence type="ECO:0008006" key="3">
    <source>
        <dbReference type="Google" id="ProtNLM"/>
    </source>
</evidence>
<keyword evidence="1" id="KW-1133">Transmembrane helix</keyword>
<sequence length="135" mass="14636">MVDTYTVTLGIILVLIATPMFNLGIVFQKMGLLQGPEITFDKGFVGILKAFREIAKNKWWLLGAILGVVAWFPYVVSIGLVGFMVAEPINSIGIIIVVIAANRILGETVTWYEFIAIAVLTISPILIALAGISEV</sequence>
<evidence type="ECO:0000313" key="2">
    <source>
        <dbReference type="EMBL" id="GAH63710.1"/>
    </source>
</evidence>
<feature type="transmembrane region" description="Helical" evidence="1">
    <location>
        <begin position="59"/>
        <end position="83"/>
    </location>
</feature>
<feature type="transmembrane region" description="Helical" evidence="1">
    <location>
        <begin position="89"/>
        <end position="105"/>
    </location>
</feature>
<proteinExistence type="predicted"/>
<reference evidence="2" key="1">
    <citation type="journal article" date="2014" name="Front. Microbiol.">
        <title>High frequency of phylogenetically diverse reductive dehalogenase-homologous genes in deep subseafloor sedimentary metagenomes.</title>
        <authorList>
            <person name="Kawai M."/>
            <person name="Futagami T."/>
            <person name="Toyoda A."/>
            <person name="Takaki Y."/>
            <person name="Nishi S."/>
            <person name="Hori S."/>
            <person name="Arai W."/>
            <person name="Tsubouchi T."/>
            <person name="Morono Y."/>
            <person name="Uchiyama I."/>
            <person name="Ito T."/>
            <person name="Fujiyama A."/>
            <person name="Inagaki F."/>
            <person name="Takami H."/>
        </authorList>
    </citation>
    <scope>NUCLEOTIDE SEQUENCE</scope>
    <source>
        <strain evidence="2">Expedition CK06-06</strain>
    </source>
</reference>
<dbReference type="InterPro" id="IPR037185">
    <property type="entry name" value="EmrE-like"/>
</dbReference>
<keyword evidence="1" id="KW-0812">Transmembrane</keyword>
<keyword evidence="1" id="KW-0472">Membrane</keyword>